<feature type="compositionally biased region" description="Polar residues" evidence="1">
    <location>
        <begin position="1"/>
        <end position="15"/>
    </location>
</feature>
<feature type="compositionally biased region" description="Basic and acidic residues" evidence="1">
    <location>
        <begin position="341"/>
        <end position="358"/>
    </location>
</feature>
<protein>
    <submittedName>
        <fullName evidence="3">CRIB domain-containing protein</fullName>
    </submittedName>
</protein>
<proteinExistence type="predicted"/>
<name>A0A9Q9AST6_9PEZI</name>
<evidence type="ECO:0000313" key="4">
    <source>
        <dbReference type="Proteomes" id="UP001056384"/>
    </source>
</evidence>
<feature type="compositionally biased region" description="Polar residues" evidence="1">
    <location>
        <begin position="582"/>
        <end position="594"/>
    </location>
</feature>
<evidence type="ECO:0000259" key="2">
    <source>
        <dbReference type="PROSITE" id="PS50108"/>
    </source>
</evidence>
<feature type="region of interest" description="Disordered" evidence="1">
    <location>
        <begin position="487"/>
        <end position="567"/>
    </location>
</feature>
<feature type="region of interest" description="Disordered" evidence="1">
    <location>
        <begin position="1"/>
        <end position="183"/>
    </location>
</feature>
<feature type="region of interest" description="Disordered" evidence="1">
    <location>
        <begin position="718"/>
        <end position="778"/>
    </location>
</feature>
<feature type="compositionally biased region" description="Low complexity" evidence="1">
    <location>
        <begin position="305"/>
        <end position="330"/>
    </location>
</feature>
<dbReference type="InterPro" id="IPR000095">
    <property type="entry name" value="CRIB_dom"/>
</dbReference>
<dbReference type="Proteomes" id="UP001056384">
    <property type="component" value="Chromosome 3"/>
</dbReference>
<gene>
    <name evidence="3" type="ORF">Slin15195_G048120</name>
</gene>
<feature type="compositionally biased region" description="Polar residues" evidence="1">
    <location>
        <begin position="331"/>
        <end position="340"/>
    </location>
</feature>
<feature type="region of interest" description="Disordered" evidence="1">
    <location>
        <begin position="261"/>
        <end position="445"/>
    </location>
</feature>
<reference evidence="3" key="1">
    <citation type="submission" date="2022-06" db="EMBL/GenBank/DDBJ databases">
        <title>Complete genome sequences of two strains of the flax pathogen Septoria linicola.</title>
        <authorList>
            <person name="Lapalu N."/>
            <person name="Simon A."/>
            <person name="Demenou B."/>
            <person name="Paumier D."/>
            <person name="Guillot M.-P."/>
            <person name="Gout L."/>
            <person name="Valade R."/>
        </authorList>
    </citation>
    <scope>NUCLEOTIDE SEQUENCE</scope>
    <source>
        <strain evidence="3">SE15195</strain>
    </source>
</reference>
<feature type="compositionally biased region" description="Basic and acidic residues" evidence="1">
    <location>
        <begin position="289"/>
        <end position="304"/>
    </location>
</feature>
<dbReference type="EMBL" id="CP099420">
    <property type="protein sequence ID" value="USW51493.1"/>
    <property type="molecule type" value="Genomic_DNA"/>
</dbReference>
<keyword evidence="4" id="KW-1185">Reference proteome</keyword>
<feature type="compositionally biased region" description="Polar residues" evidence="1">
    <location>
        <begin position="529"/>
        <end position="545"/>
    </location>
</feature>
<accession>A0A9Q9AST6</accession>
<feature type="compositionally biased region" description="Low complexity" evidence="1">
    <location>
        <begin position="75"/>
        <end position="86"/>
    </location>
</feature>
<evidence type="ECO:0000256" key="1">
    <source>
        <dbReference type="SAM" id="MobiDB-lite"/>
    </source>
</evidence>
<feature type="region of interest" description="Disordered" evidence="1">
    <location>
        <begin position="580"/>
        <end position="687"/>
    </location>
</feature>
<dbReference type="PROSITE" id="PS50108">
    <property type="entry name" value="CRIB"/>
    <property type="match status" value="1"/>
</dbReference>
<feature type="domain" description="CRIB" evidence="2">
    <location>
        <begin position="201"/>
        <end position="214"/>
    </location>
</feature>
<feature type="compositionally biased region" description="Polar residues" evidence="1">
    <location>
        <begin position="396"/>
        <end position="406"/>
    </location>
</feature>
<dbReference type="OrthoDB" id="24581at2759"/>
<feature type="compositionally biased region" description="Low complexity" evidence="1">
    <location>
        <begin position="639"/>
        <end position="670"/>
    </location>
</feature>
<feature type="compositionally biased region" description="Polar residues" evidence="1">
    <location>
        <begin position="64"/>
        <end position="74"/>
    </location>
</feature>
<sequence length="778" mass="84653">MTSMPHETASNSLTDPNHYRSSDNINMAAVETTGPTPARPWADGEPEQPSPVDTTRRKRLSFFGRSSSDAASRKQQPQQPMQATMTIPNGEVVESSATPEPQPRRPMTAGSEHGRRKTTDQLESIRNSIFGAKKISAMSRPITKRSRHSHQIEAKKPNIGLIPFTSPLQEEAPQPEVKGNAGAQDFRNEDDFYHHRKKTSISSPFNFHHVGHTGRKNLPTKLETVDEKALANKFLDFDAQGQVLQGVPADKVRHSRVGISEALPPMHKAIPSRHRNSPSVDETTFDETSDTKFNVDEHFNERPTLRSPGRSLRRSSSVPALNSPSASSASHTTPHLNSKPSFEHSPPRKDLPPSEQRPKVPTRGRPLGQSFREKQPLPPVPPQGSAAVVGKKPSKASLTSSRQSIGQLFPAPPGMTVGYPASIASQKSKRSSRSAAPTVQSTSTRAFSDIPVGVDWEDDIDFAFEQEAEATCDFDWEKYAPYMPAAKEELPIPSPDDESPESNGSGGVRLSAWINEPSALGSESKHRSTTSTPSISPLNDDTQPLNHKRGSSVGHRGFLAARNASTDKLTKTLPLSVEIKNSEVSTPPTFSLTTDGADPEPKSPCASQTYFPAFDASIPEYLSDPESTRPGGSKHRKSSSYGSFESSGRSLQTTSASDSIRWSSASTSSIPDLLHSHNSRKRSSVRKSVASASFRTLESVPHSPDGRDEHKLFAGVEERPANAERATSDGILMRRPATPGDRALLFQSGRVVQRGRSSTPSRMAIQSLPGDDQEGGWI</sequence>
<evidence type="ECO:0000313" key="3">
    <source>
        <dbReference type="EMBL" id="USW51493.1"/>
    </source>
</evidence>
<dbReference type="AlphaFoldDB" id="A0A9Q9AST6"/>
<organism evidence="3 4">
    <name type="scientific">Septoria linicola</name>
    <dbReference type="NCBI Taxonomy" id="215465"/>
    <lineage>
        <taxon>Eukaryota</taxon>
        <taxon>Fungi</taxon>
        <taxon>Dikarya</taxon>
        <taxon>Ascomycota</taxon>
        <taxon>Pezizomycotina</taxon>
        <taxon>Dothideomycetes</taxon>
        <taxon>Dothideomycetidae</taxon>
        <taxon>Mycosphaerellales</taxon>
        <taxon>Mycosphaerellaceae</taxon>
        <taxon>Septoria</taxon>
    </lineage>
</organism>